<evidence type="ECO:0000313" key="3">
    <source>
        <dbReference type="Proteomes" id="UP001458880"/>
    </source>
</evidence>
<evidence type="ECO:0000313" key="2">
    <source>
        <dbReference type="EMBL" id="KAK9693860.1"/>
    </source>
</evidence>
<dbReference type="Proteomes" id="UP001458880">
    <property type="component" value="Unassembled WGS sequence"/>
</dbReference>
<feature type="region of interest" description="Disordered" evidence="1">
    <location>
        <begin position="63"/>
        <end position="106"/>
    </location>
</feature>
<sequence length="217" mass="24990">MSNIEQRLQYPAETIVKLCILWKTSAKTLFDCRTGINSPDMYSLHRPIYLKGRPAATCPQCAQKEAQIRTKPASPPRLPPQDPPAPITNETDNPVVSNTADDDDDEHHLPVLISRRGVTMVYPHEATRDVLTGKIPYYYADETGCTRYEPMHMFHALRMKRKDRDRYGEYPVVGGHQRFLPRSEKRRSNFRRRSFNFRDFGEIYGVSSYGCIGVCIH</sequence>
<organism evidence="2 3">
    <name type="scientific">Popillia japonica</name>
    <name type="common">Japanese beetle</name>
    <dbReference type="NCBI Taxonomy" id="7064"/>
    <lineage>
        <taxon>Eukaryota</taxon>
        <taxon>Metazoa</taxon>
        <taxon>Ecdysozoa</taxon>
        <taxon>Arthropoda</taxon>
        <taxon>Hexapoda</taxon>
        <taxon>Insecta</taxon>
        <taxon>Pterygota</taxon>
        <taxon>Neoptera</taxon>
        <taxon>Endopterygota</taxon>
        <taxon>Coleoptera</taxon>
        <taxon>Polyphaga</taxon>
        <taxon>Scarabaeiformia</taxon>
        <taxon>Scarabaeidae</taxon>
        <taxon>Rutelinae</taxon>
        <taxon>Popillia</taxon>
    </lineage>
</organism>
<reference evidence="2 3" key="1">
    <citation type="journal article" date="2024" name="BMC Genomics">
        <title>De novo assembly and annotation of Popillia japonica's genome with initial clues to its potential as an invasive pest.</title>
        <authorList>
            <person name="Cucini C."/>
            <person name="Boschi S."/>
            <person name="Funari R."/>
            <person name="Cardaioli E."/>
            <person name="Iannotti N."/>
            <person name="Marturano G."/>
            <person name="Paoli F."/>
            <person name="Bruttini M."/>
            <person name="Carapelli A."/>
            <person name="Frati F."/>
            <person name="Nardi F."/>
        </authorList>
    </citation>
    <scope>NUCLEOTIDE SEQUENCE [LARGE SCALE GENOMIC DNA]</scope>
    <source>
        <strain evidence="2">DMR45628</strain>
    </source>
</reference>
<evidence type="ECO:0000256" key="1">
    <source>
        <dbReference type="SAM" id="MobiDB-lite"/>
    </source>
</evidence>
<feature type="compositionally biased region" description="Pro residues" evidence="1">
    <location>
        <begin position="73"/>
        <end position="86"/>
    </location>
</feature>
<dbReference type="AlphaFoldDB" id="A0AAW1IVZ1"/>
<keyword evidence="3" id="KW-1185">Reference proteome</keyword>
<protein>
    <submittedName>
        <fullName evidence="2">Uncharacterized protein</fullName>
    </submittedName>
</protein>
<dbReference type="EMBL" id="JASPKY010000530">
    <property type="protein sequence ID" value="KAK9693860.1"/>
    <property type="molecule type" value="Genomic_DNA"/>
</dbReference>
<feature type="compositionally biased region" description="Polar residues" evidence="1">
    <location>
        <begin position="88"/>
        <end position="99"/>
    </location>
</feature>
<gene>
    <name evidence="2" type="ORF">QE152_g33939</name>
</gene>
<accession>A0AAW1IVZ1</accession>
<comment type="caution">
    <text evidence="2">The sequence shown here is derived from an EMBL/GenBank/DDBJ whole genome shotgun (WGS) entry which is preliminary data.</text>
</comment>
<proteinExistence type="predicted"/>
<name>A0AAW1IVZ1_POPJA</name>